<name>A0A644X129_9ZZZZ</name>
<sequence>MKIINLIPLFILIFLFSCKETDKERITRLMLEWQGKEIQFPSKMTFTKFGSDTVDYQFSDSEYKILVYVDSMGCASCKLQLSKWKEYITTLDSITKGTIPVLFIFQSDNHREIKSILKKERFDLPVCIDSKDSLNKLNHFSNDIHFQTFLLDKYNCVKVIGNPIHNLKVRDLYLNTITKVSNRIQNPLLTTVEIPLREIDLGSFSGKEAKNIDFIIKNTGNYPLEVKGITSSCDCTKAEINQQLAPPKGELKLTIKYIPDQKGDFLRTVSVFINCENSPILLTITGSVL</sequence>
<reference evidence="1" key="1">
    <citation type="submission" date="2019-08" db="EMBL/GenBank/DDBJ databases">
        <authorList>
            <person name="Kucharzyk K."/>
            <person name="Murdoch R.W."/>
            <person name="Higgins S."/>
            <person name="Loffler F."/>
        </authorList>
    </citation>
    <scope>NUCLEOTIDE SEQUENCE</scope>
</reference>
<evidence type="ECO:0000313" key="1">
    <source>
        <dbReference type="EMBL" id="MPM09657.1"/>
    </source>
</evidence>
<protein>
    <recommendedName>
        <fullName evidence="2">DUF1573 domain-containing protein</fullName>
    </recommendedName>
</protein>
<dbReference type="Pfam" id="PF07610">
    <property type="entry name" value="DUF1573"/>
    <property type="match status" value="1"/>
</dbReference>
<gene>
    <name evidence="1" type="ORF">SDC9_55979</name>
</gene>
<proteinExistence type="predicted"/>
<dbReference type="AlphaFoldDB" id="A0A644X129"/>
<accession>A0A644X129</accession>
<dbReference type="Gene3D" id="2.60.40.10">
    <property type="entry name" value="Immunoglobulins"/>
    <property type="match status" value="1"/>
</dbReference>
<dbReference type="PROSITE" id="PS51257">
    <property type="entry name" value="PROKAR_LIPOPROTEIN"/>
    <property type="match status" value="1"/>
</dbReference>
<dbReference type="InterPro" id="IPR013783">
    <property type="entry name" value="Ig-like_fold"/>
</dbReference>
<dbReference type="InterPro" id="IPR011467">
    <property type="entry name" value="DUF1573"/>
</dbReference>
<evidence type="ECO:0008006" key="2">
    <source>
        <dbReference type="Google" id="ProtNLM"/>
    </source>
</evidence>
<dbReference type="EMBL" id="VSSQ01001596">
    <property type="protein sequence ID" value="MPM09657.1"/>
    <property type="molecule type" value="Genomic_DNA"/>
</dbReference>
<comment type="caution">
    <text evidence="1">The sequence shown here is derived from an EMBL/GenBank/DDBJ whole genome shotgun (WGS) entry which is preliminary data.</text>
</comment>
<organism evidence="1">
    <name type="scientific">bioreactor metagenome</name>
    <dbReference type="NCBI Taxonomy" id="1076179"/>
    <lineage>
        <taxon>unclassified sequences</taxon>
        <taxon>metagenomes</taxon>
        <taxon>ecological metagenomes</taxon>
    </lineage>
</organism>